<comment type="caution">
    <text evidence="3">The sequence shown here is derived from an EMBL/GenBank/DDBJ whole genome shotgun (WGS) entry which is preliminary data.</text>
</comment>
<dbReference type="InterPro" id="IPR052967">
    <property type="entry name" value="Stress_Response_Assoc"/>
</dbReference>
<protein>
    <submittedName>
        <fullName evidence="3">Uncharacterized protein (TIGR02271 family)</fullName>
    </submittedName>
</protein>
<dbReference type="EMBL" id="JAGGLL010000049">
    <property type="protein sequence ID" value="MBP2024103.1"/>
    <property type="molecule type" value="Genomic_DNA"/>
</dbReference>
<feature type="compositionally biased region" description="Low complexity" evidence="1">
    <location>
        <begin position="10"/>
        <end position="34"/>
    </location>
</feature>
<dbReference type="Proteomes" id="UP001519308">
    <property type="component" value="Unassembled WGS sequence"/>
</dbReference>
<evidence type="ECO:0000313" key="3">
    <source>
        <dbReference type="EMBL" id="MBP2024103.1"/>
    </source>
</evidence>
<proteinExistence type="predicted"/>
<evidence type="ECO:0000313" key="4">
    <source>
        <dbReference type="Proteomes" id="UP001519308"/>
    </source>
</evidence>
<dbReference type="PANTHER" id="PTHR38463:SF1">
    <property type="entry name" value="STRESS RESPONSE PROTEIN YSNF"/>
    <property type="match status" value="1"/>
</dbReference>
<gene>
    <name evidence="3" type="ORF">J2Z44_003958</name>
</gene>
<evidence type="ECO:0000259" key="2">
    <source>
        <dbReference type="Pfam" id="PF09557"/>
    </source>
</evidence>
<feature type="region of interest" description="Disordered" evidence="1">
    <location>
        <begin position="1"/>
        <end position="36"/>
    </location>
</feature>
<dbReference type="Pfam" id="PF09557">
    <property type="entry name" value="DUF2382"/>
    <property type="match status" value="1"/>
</dbReference>
<feature type="domain" description="DUF2382" evidence="2">
    <location>
        <begin position="37"/>
        <end position="145"/>
    </location>
</feature>
<sequence>MSIFGSIFGTSDNKSDNNSNNTDNNNKQQTKNDSATLELHKEELDISKCMVQKGEVEIGKEIIEEQKTVDVPVTHEEVVIERRTLNNEESSTPISSEETIRIPVGEEVVDVNKRTVVTGEVSAYKREVEDTQQVSETLKREEAHINKIGNPDVVDGNMSQS</sequence>
<evidence type="ECO:0000256" key="1">
    <source>
        <dbReference type="SAM" id="MobiDB-lite"/>
    </source>
</evidence>
<reference evidence="3 4" key="1">
    <citation type="submission" date="2021-03" db="EMBL/GenBank/DDBJ databases">
        <title>Genomic Encyclopedia of Type Strains, Phase IV (KMG-IV): sequencing the most valuable type-strain genomes for metagenomic binning, comparative biology and taxonomic classification.</title>
        <authorList>
            <person name="Goeker M."/>
        </authorList>
    </citation>
    <scope>NUCLEOTIDE SEQUENCE [LARGE SCALE GENOMIC DNA]</scope>
    <source>
        <strain evidence="3 4">DSM 28650</strain>
    </source>
</reference>
<accession>A0ABS4K8I8</accession>
<dbReference type="NCBIfam" id="TIGR02271">
    <property type="entry name" value="YsnF/AvaK domain"/>
    <property type="match status" value="1"/>
</dbReference>
<keyword evidence="4" id="KW-1185">Reference proteome</keyword>
<dbReference type="PANTHER" id="PTHR38463">
    <property type="entry name" value="STRESS RESPONSE PROTEIN YSNF"/>
    <property type="match status" value="1"/>
</dbReference>
<organism evidence="3 4">
    <name type="scientific">Clostridium punense</name>
    <dbReference type="NCBI Taxonomy" id="1054297"/>
    <lineage>
        <taxon>Bacteria</taxon>
        <taxon>Bacillati</taxon>
        <taxon>Bacillota</taxon>
        <taxon>Clostridia</taxon>
        <taxon>Eubacteriales</taxon>
        <taxon>Clostridiaceae</taxon>
        <taxon>Clostridium</taxon>
    </lineage>
</organism>
<name>A0ABS4K8I8_9CLOT</name>
<dbReference type="RefSeq" id="WP_021282639.1">
    <property type="nucleotide sequence ID" value="NZ_JAGGLL010000049.1"/>
</dbReference>
<dbReference type="InterPro" id="IPR019060">
    <property type="entry name" value="DUF2382"/>
</dbReference>